<keyword evidence="1" id="KW-1133">Transmembrane helix</keyword>
<comment type="caution">
    <text evidence="2">The sequence shown here is derived from an EMBL/GenBank/DDBJ whole genome shotgun (WGS) entry which is preliminary data.</text>
</comment>
<sequence length="71" mass="7323">MPIAVVAATLANIFTGRLDPTLSLLLTVGLVGGCLSGVHLADVLPAKVPYCLVELVLVGSLFALRFFQGVA</sequence>
<evidence type="ECO:0000256" key="1">
    <source>
        <dbReference type="SAM" id="Phobius"/>
    </source>
</evidence>
<dbReference type="EMBL" id="JAKGBZ010000077">
    <property type="protein sequence ID" value="MCF3948756.1"/>
    <property type="molecule type" value="Genomic_DNA"/>
</dbReference>
<dbReference type="Proteomes" id="UP001521209">
    <property type="component" value="Unassembled WGS sequence"/>
</dbReference>
<reference evidence="2 3" key="1">
    <citation type="submission" date="2022-01" db="EMBL/GenBank/DDBJ databases">
        <authorList>
            <person name="Won M."/>
            <person name="Kim S.-J."/>
            <person name="Kwon S.-W."/>
        </authorList>
    </citation>
    <scope>NUCLEOTIDE SEQUENCE [LARGE SCALE GENOMIC DNA]</scope>
    <source>
        <strain evidence="2 3">KCTC 23505</strain>
    </source>
</reference>
<name>A0ABS9E166_9PROT</name>
<evidence type="ECO:0000313" key="3">
    <source>
        <dbReference type="Proteomes" id="UP001521209"/>
    </source>
</evidence>
<dbReference type="RefSeq" id="WP_235706067.1">
    <property type="nucleotide sequence ID" value="NZ_JAKGBZ010000077.1"/>
</dbReference>
<protein>
    <recommendedName>
        <fullName evidence="4">Membrane transporter protein</fullName>
    </recommendedName>
</protein>
<keyword evidence="1" id="KW-0812">Transmembrane</keyword>
<gene>
    <name evidence="2" type="ORF">L2A60_19050</name>
</gene>
<evidence type="ECO:0000313" key="2">
    <source>
        <dbReference type="EMBL" id="MCF3948756.1"/>
    </source>
</evidence>
<proteinExistence type="predicted"/>
<keyword evidence="1" id="KW-0472">Membrane</keyword>
<keyword evidence="3" id="KW-1185">Reference proteome</keyword>
<feature type="transmembrane region" description="Helical" evidence="1">
    <location>
        <begin position="21"/>
        <end position="41"/>
    </location>
</feature>
<feature type="transmembrane region" description="Helical" evidence="1">
    <location>
        <begin position="47"/>
        <end position="67"/>
    </location>
</feature>
<accession>A0ABS9E166</accession>
<evidence type="ECO:0008006" key="4">
    <source>
        <dbReference type="Google" id="ProtNLM"/>
    </source>
</evidence>
<organism evidence="2 3">
    <name type="scientific">Acidiphilium iwatense</name>
    <dbReference type="NCBI Taxonomy" id="768198"/>
    <lineage>
        <taxon>Bacteria</taxon>
        <taxon>Pseudomonadati</taxon>
        <taxon>Pseudomonadota</taxon>
        <taxon>Alphaproteobacteria</taxon>
        <taxon>Acetobacterales</taxon>
        <taxon>Acidocellaceae</taxon>
        <taxon>Acidiphilium</taxon>
    </lineage>
</organism>